<dbReference type="SUPFAM" id="SSF55486">
    <property type="entry name" value="Metalloproteases ('zincins'), catalytic domain"/>
    <property type="match status" value="1"/>
</dbReference>
<keyword evidence="8" id="KW-0479">Metal-binding</keyword>
<dbReference type="GO" id="GO:0043171">
    <property type="term" value="P:peptide catabolic process"/>
    <property type="evidence" value="ECO:0007669"/>
    <property type="project" value="TreeGrafter"/>
</dbReference>
<dbReference type="InterPro" id="IPR014782">
    <property type="entry name" value="Peptidase_M1_dom"/>
</dbReference>
<evidence type="ECO:0000256" key="11">
    <source>
        <dbReference type="ARBA" id="ARBA00023049"/>
    </source>
</evidence>
<keyword evidence="7" id="KW-0645">Protease</keyword>
<dbReference type="NCBIfam" id="TIGR02412">
    <property type="entry name" value="pepN_strep_liv"/>
    <property type="match status" value="1"/>
</dbReference>
<dbReference type="GO" id="GO:0070006">
    <property type="term" value="F:metalloaminopeptidase activity"/>
    <property type="evidence" value="ECO:0007669"/>
    <property type="project" value="TreeGrafter"/>
</dbReference>
<evidence type="ECO:0000259" key="14">
    <source>
        <dbReference type="Pfam" id="PF01433"/>
    </source>
</evidence>
<evidence type="ECO:0000259" key="16">
    <source>
        <dbReference type="Pfam" id="PF17900"/>
    </source>
</evidence>
<comment type="catalytic activity">
    <reaction evidence="1">
        <text>Release of an N-terminal amino acid, Xaa-|-Yaa- from a peptide, amide or arylamide. Xaa is preferably Ala, but may be most amino acids including Pro (slow action). When a terminal hydrophobic residue is followed by a prolyl residue, the two may be released as an intact Xaa-Pro dipeptide.</text>
        <dbReference type="EC" id="3.4.11.2"/>
    </reaction>
</comment>
<dbReference type="Gene3D" id="1.10.390.10">
    <property type="entry name" value="Neutral Protease Domain 2"/>
    <property type="match status" value="1"/>
</dbReference>
<dbReference type="SUPFAM" id="SSF63737">
    <property type="entry name" value="Leukotriene A4 hydrolase N-terminal domain"/>
    <property type="match status" value="1"/>
</dbReference>
<dbReference type="GO" id="GO:0016285">
    <property type="term" value="F:alanyl aminopeptidase activity"/>
    <property type="evidence" value="ECO:0007669"/>
    <property type="project" value="UniProtKB-EC"/>
</dbReference>
<comment type="cofactor">
    <cofactor evidence="2">
        <name>Zn(2+)</name>
        <dbReference type="ChEBI" id="CHEBI:29105"/>
    </cofactor>
</comment>
<organism evidence="17 18">
    <name type="scientific">Corynebacterium hindlerae</name>
    <dbReference type="NCBI Taxonomy" id="699041"/>
    <lineage>
        <taxon>Bacteria</taxon>
        <taxon>Bacillati</taxon>
        <taxon>Actinomycetota</taxon>
        <taxon>Actinomycetes</taxon>
        <taxon>Mycobacteriales</taxon>
        <taxon>Corynebacteriaceae</taxon>
        <taxon>Corynebacterium</taxon>
    </lineage>
</organism>
<keyword evidence="10" id="KW-0862">Zinc</keyword>
<feature type="domain" description="Peptidase M1 membrane alanine aminopeptidase" evidence="14">
    <location>
        <begin position="241"/>
        <end position="454"/>
    </location>
</feature>
<dbReference type="AlphaFoldDB" id="A0A7G5FDR9"/>
<dbReference type="PANTHER" id="PTHR11533:SF174">
    <property type="entry name" value="PUROMYCIN-SENSITIVE AMINOPEPTIDASE-RELATED"/>
    <property type="match status" value="1"/>
</dbReference>
<evidence type="ECO:0000256" key="9">
    <source>
        <dbReference type="ARBA" id="ARBA00022801"/>
    </source>
</evidence>
<reference evidence="17 18" key="1">
    <citation type="submission" date="2020-07" db="EMBL/GenBank/DDBJ databases">
        <title>non toxigenic Corynebacterium sp. nov from a clinical source.</title>
        <authorList>
            <person name="Bernier A.-M."/>
            <person name="Bernard K."/>
        </authorList>
    </citation>
    <scope>NUCLEOTIDE SEQUENCE [LARGE SCALE GENOMIC DNA]</scope>
    <source>
        <strain evidence="18">NML 93-0612</strain>
    </source>
</reference>
<evidence type="ECO:0000256" key="1">
    <source>
        <dbReference type="ARBA" id="ARBA00000098"/>
    </source>
</evidence>
<sequence>MTSINLTRDEANRRSELLKVSHYDVDLDLTTSEDTFESRTTVTFSVLQPGDTFIDLRADRVAATLNGAVLEADYSPENGLALTGLTPGEYTLVVDATIPYSHTGQGLHRFVDPADNQPYLYTQFETADAKRMFACFDQPDQKATYRISGLTPKDWKFITNAETAVETEGEFLRHTASVDYLLSTYLVAVCAGPYHEVRDTWRGTLTHHPETPADQPRELEIPLGIFCRASIASSLDAERLFEQTKQGFDWYHRNFGYAYPFGKYDQLFVPEFNMGAMENAGCVTFRDEYVFTSKVTRYRYERRCDTVLHEMAHMWFGDLVTMQWWDDLWLNESFATWSAAISQAEETEFDTAWVTFANIEKSWAYQQDQLPSTHPIFADATDIETVEANFDGITYAKGSSVLKQLQAYVGREAFLAGVRQHFANHAFDNATFDDLLGAFEKASGRDLSTWADQWLKTTGINKLSPVFEVADGAYTSFAVEQSGAQPGAGELRTHRIAVGLYSLVDGAVQRTHRVEIDVDGASTSVPELVGLPAADLVLVNDDDLTYCLMGLDAGSLEFVRDNIARITDPMPRTLCWSAAWEMTRAGEMKARDFVALVAAGAATETEIAVLERILQQATTAVTSYADPDWAAEHGNNLLAELLLSGVHAAAPGSDFQLAFAQALAKVRPNDAALDYFRGILAGTAPAGLDIDADLRWWALTALIAAGEVDEPLTEIAAMRASDPSASGQNSAWRAEAAINTAANKADIFAKLLDLDHPLSNLDTRHKLEGLTFAGAAANLEQFNSEYYARAAAFWDGASSEVARATLTGLFPAWDISEAGLARADEFLATNLVPGLERVVSEARDRIARALRLRSIDAVS</sequence>
<evidence type="ECO:0000256" key="3">
    <source>
        <dbReference type="ARBA" id="ARBA00010136"/>
    </source>
</evidence>
<comment type="similarity">
    <text evidence="3">Belongs to the peptidase M1 family.</text>
</comment>
<evidence type="ECO:0000256" key="4">
    <source>
        <dbReference type="ARBA" id="ARBA00012564"/>
    </source>
</evidence>
<dbReference type="Pfam" id="PF17900">
    <property type="entry name" value="Peptidase_M1_N"/>
    <property type="match status" value="1"/>
</dbReference>
<keyword evidence="11" id="KW-0482">Metalloprotease</keyword>
<evidence type="ECO:0000259" key="15">
    <source>
        <dbReference type="Pfam" id="PF11838"/>
    </source>
</evidence>
<dbReference type="InterPro" id="IPR045357">
    <property type="entry name" value="Aminopeptidase_N-like_N"/>
</dbReference>
<evidence type="ECO:0000256" key="7">
    <source>
        <dbReference type="ARBA" id="ARBA00022670"/>
    </source>
</evidence>
<evidence type="ECO:0000256" key="2">
    <source>
        <dbReference type="ARBA" id="ARBA00001947"/>
    </source>
</evidence>
<dbReference type="GO" id="GO:0006508">
    <property type="term" value="P:proteolysis"/>
    <property type="evidence" value="ECO:0007669"/>
    <property type="project" value="UniProtKB-KW"/>
</dbReference>
<keyword evidence="6 17" id="KW-0031">Aminopeptidase</keyword>
<feature type="domain" description="ERAP1-like C-terminal" evidence="15">
    <location>
        <begin position="536"/>
        <end position="848"/>
    </location>
</feature>
<dbReference type="PANTHER" id="PTHR11533">
    <property type="entry name" value="PROTEASE M1 ZINC METALLOPROTEASE"/>
    <property type="match status" value="1"/>
</dbReference>
<dbReference type="Gene3D" id="2.60.40.1730">
    <property type="entry name" value="tricorn interacting facor f3 domain"/>
    <property type="match status" value="1"/>
</dbReference>
<dbReference type="InterPro" id="IPR050344">
    <property type="entry name" value="Peptidase_M1_aminopeptidases"/>
</dbReference>
<evidence type="ECO:0000256" key="5">
    <source>
        <dbReference type="ARBA" id="ARBA00015611"/>
    </source>
</evidence>
<proteinExistence type="inferred from homology"/>
<dbReference type="InterPro" id="IPR012778">
    <property type="entry name" value="Pept_M1_aminopeptidase"/>
</dbReference>
<dbReference type="Pfam" id="PF11838">
    <property type="entry name" value="ERAP1_C"/>
    <property type="match status" value="1"/>
</dbReference>
<dbReference type="FunFam" id="1.10.390.10:FF:000004">
    <property type="entry name" value="Aminopeptidase N"/>
    <property type="match status" value="1"/>
</dbReference>
<dbReference type="GO" id="GO:0016020">
    <property type="term" value="C:membrane"/>
    <property type="evidence" value="ECO:0007669"/>
    <property type="project" value="TreeGrafter"/>
</dbReference>
<dbReference type="GO" id="GO:0042277">
    <property type="term" value="F:peptide binding"/>
    <property type="evidence" value="ECO:0007669"/>
    <property type="project" value="TreeGrafter"/>
</dbReference>
<dbReference type="Pfam" id="PF01433">
    <property type="entry name" value="Peptidase_M1"/>
    <property type="match status" value="1"/>
</dbReference>
<evidence type="ECO:0000313" key="17">
    <source>
        <dbReference type="EMBL" id="QMV84760.1"/>
    </source>
</evidence>
<accession>A0A7G5FDR9</accession>
<dbReference type="GO" id="GO:0005737">
    <property type="term" value="C:cytoplasm"/>
    <property type="evidence" value="ECO:0007669"/>
    <property type="project" value="TreeGrafter"/>
</dbReference>
<dbReference type="EC" id="3.4.11.2" evidence="4"/>
<dbReference type="Proteomes" id="UP000515570">
    <property type="component" value="Chromosome"/>
</dbReference>
<dbReference type="InterPro" id="IPR042097">
    <property type="entry name" value="Aminopeptidase_N-like_N_sf"/>
</dbReference>
<keyword evidence="18" id="KW-1185">Reference proteome</keyword>
<evidence type="ECO:0000256" key="12">
    <source>
        <dbReference type="ARBA" id="ARBA00029811"/>
    </source>
</evidence>
<evidence type="ECO:0000256" key="13">
    <source>
        <dbReference type="ARBA" id="ARBA00031533"/>
    </source>
</evidence>
<dbReference type="GO" id="GO:0005615">
    <property type="term" value="C:extracellular space"/>
    <property type="evidence" value="ECO:0007669"/>
    <property type="project" value="TreeGrafter"/>
</dbReference>
<name>A0A7G5FDR9_9CORY</name>
<evidence type="ECO:0000256" key="10">
    <source>
        <dbReference type="ARBA" id="ARBA00022833"/>
    </source>
</evidence>
<feature type="domain" description="Aminopeptidase N-like N-terminal" evidence="16">
    <location>
        <begin position="21"/>
        <end position="167"/>
    </location>
</feature>
<dbReference type="InterPro" id="IPR024571">
    <property type="entry name" value="ERAP1-like_C_dom"/>
</dbReference>
<gene>
    <name evidence="17" type="primary">pepN</name>
    <name evidence="17" type="ORF">HW450_10505</name>
</gene>
<dbReference type="CDD" id="cd09602">
    <property type="entry name" value="M1_APN"/>
    <property type="match status" value="1"/>
</dbReference>
<evidence type="ECO:0000313" key="18">
    <source>
        <dbReference type="Proteomes" id="UP000515570"/>
    </source>
</evidence>
<keyword evidence="9 17" id="KW-0378">Hydrolase</keyword>
<dbReference type="PRINTS" id="PR00756">
    <property type="entry name" value="ALADIPTASE"/>
</dbReference>
<dbReference type="RefSeq" id="WP_182385567.1">
    <property type="nucleotide sequence ID" value="NZ_CP059833.1"/>
</dbReference>
<dbReference type="EMBL" id="CP059833">
    <property type="protein sequence ID" value="QMV84760.1"/>
    <property type="molecule type" value="Genomic_DNA"/>
</dbReference>
<protein>
    <recommendedName>
        <fullName evidence="5">Aminopeptidase N</fullName>
        <ecNumber evidence="4">3.4.11.2</ecNumber>
    </recommendedName>
    <alternativeName>
        <fullName evidence="12">Alanine aminopeptidase</fullName>
    </alternativeName>
    <alternativeName>
        <fullName evidence="13">Lysyl aminopeptidase</fullName>
    </alternativeName>
</protein>
<dbReference type="InterPro" id="IPR027268">
    <property type="entry name" value="Peptidase_M4/M1_CTD_sf"/>
</dbReference>
<dbReference type="InterPro" id="IPR001930">
    <property type="entry name" value="Peptidase_M1"/>
</dbReference>
<evidence type="ECO:0000256" key="6">
    <source>
        <dbReference type="ARBA" id="ARBA00022438"/>
    </source>
</evidence>
<evidence type="ECO:0000256" key="8">
    <source>
        <dbReference type="ARBA" id="ARBA00022723"/>
    </source>
</evidence>
<dbReference type="GO" id="GO:0008270">
    <property type="term" value="F:zinc ion binding"/>
    <property type="evidence" value="ECO:0007669"/>
    <property type="project" value="InterPro"/>
</dbReference>